<dbReference type="InterPro" id="IPR014747">
    <property type="entry name" value="Bac_photo_RC_H_C"/>
</dbReference>
<dbReference type="InterPro" id="IPR019060">
    <property type="entry name" value="DUF2382"/>
</dbReference>
<comment type="caution">
    <text evidence="4">The sequence shown here is derived from an EMBL/GenBank/DDBJ whole genome shotgun (WGS) entry which is preliminary data.</text>
</comment>
<dbReference type="Gene3D" id="3.90.50.10">
    <property type="entry name" value="Photosynthetic Reaction Center, subunit H, domain 2"/>
    <property type="match status" value="1"/>
</dbReference>
<name>A0ABW2CKU6_9ACTN</name>
<dbReference type="Pfam" id="PF09557">
    <property type="entry name" value="DUF2382"/>
    <property type="match status" value="1"/>
</dbReference>
<dbReference type="PANTHER" id="PTHR38463">
    <property type="entry name" value="STRESS RESPONSE PROTEIN YSNF"/>
    <property type="match status" value="1"/>
</dbReference>
<dbReference type="InterPro" id="IPR011033">
    <property type="entry name" value="PRC_barrel-like_sf"/>
</dbReference>
<dbReference type="EMBL" id="JBHSXS010000011">
    <property type="protein sequence ID" value="MFC6882132.1"/>
    <property type="molecule type" value="Genomic_DNA"/>
</dbReference>
<keyword evidence="5" id="KW-1185">Reference proteome</keyword>
<organism evidence="4 5">
    <name type="scientific">Actinomadura yumaensis</name>
    <dbReference type="NCBI Taxonomy" id="111807"/>
    <lineage>
        <taxon>Bacteria</taxon>
        <taxon>Bacillati</taxon>
        <taxon>Actinomycetota</taxon>
        <taxon>Actinomycetes</taxon>
        <taxon>Streptosporangiales</taxon>
        <taxon>Thermomonosporaceae</taxon>
        <taxon>Actinomadura</taxon>
    </lineage>
</organism>
<feature type="domain" description="PRC-barrel" evidence="2">
    <location>
        <begin position="8"/>
        <end position="75"/>
    </location>
</feature>
<dbReference type="SUPFAM" id="SSF50346">
    <property type="entry name" value="PRC-barrel domain"/>
    <property type="match status" value="1"/>
</dbReference>
<dbReference type="RefSeq" id="WP_309240090.1">
    <property type="nucleotide sequence ID" value="NZ_JBHSXE010000001.1"/>
</dbReference>
<dbReference type="Pfam" id="PF05239">
    <property type="entry name" value="PRC"/>
    <property type="match status" value="1"/>
</dbReference>
<evidence type="ECO:0000256" key="1">
    <source>
        <dbReference type="SAM" id="MobiDB-lite"/>
    </source>
</evidence>
<dbReference type="PANTHER" id="PTHR38463:SF1">
    <property type="entry name" value="STRESS RESPONSE PROTEIN YSNF"/>
    <property type="match status" value="1"/>
</dbReference>
<feature type="domain" description="DUF2382" evidence="3">
    <location>
        <begin position="185"/>
        <end position="292"/>
    </location>
</feature>
<sequence>MQTQTNVQELMGCDVVDNDGSKVGTVKQVYLNDRTGAPEWVTVHTGWFGSRESFVPLTSAHSESGRLTVPYDKDTIKNAPNVNADEHLSQDQIVELYRHYGIRPPAGRRQSDERTAEQTAQRPMGQAVPGQAPRSGEAARERAPGDGMAGMPGMPGEQMAADQMSGERAPDRAAMEPGTDMLEVTRSEERLRIGTEQHELGRAHVRKWIETEAVEHKVPIMHEELRIEREPIVDGEAGDMAIGEDEQVIVLHEERAVVAKEAVPVERIRIRAERVEGEQTVRDELRKERVEVLHDDEGAPPTGRK</sequence>
<dbReference type="InterPro" id="IPR027275">
    <property type="entry name" value="PRC-brl_dom"/>
</dbReference>
<feature type="region of interest" description="Disordered" evidence="1">
    <location>
        <begin position="103"/>
        <end position="173"/>
    </location>
</feature>
<evidence type="ECO:0000259" key="2">
    <source>
        <dbReference type="Pfam" id="PF05239"/>
    </source>
</evidence>
<dbReference type="InterPro" id="IPR052967">
    <property type="entry name" value="Stress_Response_Assoc"/>
</dbReference>
<evidence type="ECO:0000313" key="4">
    <source>
        <dbReference type="EMBL" id="MFC6882132.1"/>
    </source>
</evidence>
<gene>
    <name evidence="4" type="ORF">ACFQKB_20430</name>
</gene>
<accession>A0ABW2CKU6</accession>
<feature type="compositionally biased region" description="Low complexity" evidence="1">
    <location>
        <begin position="145"/>
        <end position="161"/>
    </location>
</feature>
<reference evidence="5" key="1">
    <citation type="journal article" date="2019" name="Int. J. Syst. Evol. Microbiol.">
        <title>The Global Catalogue of Microorganisms (GCM) 10K type strain sequencing project: providing services to taxonomists for standard genome sequencing and annotation.</title>
        <authorList>
            <consortium name="The Broad Institute Genomics Platform"/>
            <consortium name="The Broad Institute Genome Sequencing Center for Infectious Disease"/>
            <person name="Wu L."/>
            <person name="Ma J."/>
        </authorList>
    </citation>
    <scope>NUCLEOTIDE SEQUENCE [LARGE SCALE GENOMIC DNA]</scope>
    <source>
        <strain evidence="5">JCM 3369</strain>
    </source>
</reference>
<dbReference type="Proteomes" id="UP001596380">
    <property type="component" value="Unassembled WGS sequence"/>
</dbReference>
<evidence type="ECO:0000259" key="3">
    <source>
        <dbReference type="Pfam" id="PF09557"/>
    </source>
</evidence>
<protein>
    <submittedName>
        <fullName evidence="4">PRC and DUF2382 domain-containing protein</fullName>
    </submittedName>
</protein>
<evidence type="ECO:0000313" key="5">
    <source>
        <dbReference type="Proteomes" id="UP001596380"/>
    </source>
</evidence>
<proteinExistence type="predicted"/>